<dbReference type="PANTHER" id="PTHR30015:SF6">
    <property type="entry name" value="SLL1429 PROTEIN"/>
    <property type="match status" value="1"/>
</dbReference>
<proteinExistence type="predicted"/>
<feature type="domain" description="Restriction endonuclease type IV Mrr" evidence="1">
    <location>
        <begin position="239"/>
        <end position="338"/>
    </location>
</feature>
<evidence type="ECO:0000313" key="2">
    <source>
        <dbReference type="EMBL" id="QDU87758.1"/>
    </source>
</evidence>
<dbReference type="Gene3D" id="1.25.10.10">
    <property type="entry name" value="Leucine-rich Repeat Variant"/>
    <property type="match status" value="1"/>
</dbReference>
<gene>
    <name evidence="2" type="ORF">Pla175_11240</name>
</gene>
<dbReference type="GO" id="GO:0009307">
    <property type="term" value="P:DNA restriction-modification system"/>
    <property type="evidence" value="ECO:0007669"/>
    <property type="project" value="InterPro"/>
</dbReference>
<dbReference type="GO" id="GO:0003677">
    <property type="term" value="F:DNA binding"/>
    <property type="evidence" value="ECO:0007669"/>
    <property type="project" value="InterPro"/>
</dbReference>
<dbReference type="InterPro" id="IPR007560">
    <property type="entry name" value="Restrct_endonuc_IV_Mrr"/>
</dbReference>
<keyword evidence="2" id="KW-0255">Endonuclease</keyword>
<dbReference type="Gene3D" id="3.40.1350.10">
    <property type="match status" value="1"/>
</dbReference>
<dbReference type="InterPro" id="IPR011335">
    <property type="entry name" value="Restrct_endonuc-II-like"/>
</dbReference>
<accession>A0A518D8F7</accession>
<organism evidence="2 3">
    <name type="scientific">Pirellulimonas nuda</name>
    <dbReference type="NCBI Taxonomy" id="2528009"/>
    <lineage>
        <taxon>Bacteria</taxon>
        <taxon>Pseudomonadati</taxon>
        <taxon>Planctomycetota</taxon>
        <taxon>Planctomycetia</taxon>
        <taxon>Pirellulales</taxon>
        <taxon>Lacipirellulaceae</taxon>
        <taxon>Pirellulimonas</taxon>
    </lineage>
</organism>
<dbReference type="InterPro" id="IPR016024">
    <property type="entry name" value="ARM-type_fold"/>
</dbReference>
<keyword evidence="3" id="KW-1185">Reference proteome</keyword>
<evidence type="ECO:0000259" key="1">
    <source>
        <dbReference type="Pfam" id="PF04471"/>
    </source>
</evidence>
<dbReference type="Pfam" id="PF04471">
    <property type="entry name" value="Mrr_cat"/>
    <property type="match status" value="1"/>
</dbReference>
<keyword evidence="2" id="KW-0540">Nuclease</keyword>
<dbReference type="KEGG" id="pnd:Pla175_11240"/>
<dbReference type="Proteomes" id="UP000317429">
    <property type="component" value="Chromosome"/>
</dbReference>
<keyword evidence="2" id="KW-0378">Hydrolase</keyword>
<dbReference type="EMBL" id="CP036291">
    <property type="protein sequence ID" value="QDU87758.1"/>
    <property type="molecule type" value="Genomic_DNA"/>
</dbReference>
<dbReference type="RefSeq" id="WP_197527288.1">
    <property type="nucleotide sequence ID" value="NZ_CP036291.1"/>
</dbReference>
<dbReference type="Pfam" id="PF13646">
    <property type="entry name" value="HEAT_2"/>
    <property type="match status" value="1"/>
</dbReference>
<sequence>MDHTDAIALFISQLDGDPRVAAGAANGLLAIGKRSPESIAPHLKLLGRYARSRHPHVACAAIECLGLIGTVESLKAIESAFLKCDPAILRKRNRPEGLVYRMGELIVTVLTEYDDDRDSDAHIAAINALFTIIAREDCPHFVRGYAIDFLCLYVTYCRENYDIDPKVPQEVYATVGRLASGSDKKLAALAMTFIGTFSGHIAKYTKSTKTSNIQVRIDFSKSRIIDIIKEYGPHRFSMVHPEDFETIMSAVFLKDGYSIEKTAYVGDYGADFVATRAPQRVAVQVKRYAESTLVSVSDVNQVLGAKQFYKCNSCTVITTSHFTKPAINLGVRADVDLWGWSKLGLEVKRLFGVEIR</sequence>
<dbReference type="InterPro" id="IPR011856">
    <property type="entry name" value="tRNA_endonuc-like_dom_sf"/>
</dbReference>
<protein>
    <submittedName>
        <fullName evidence="2">Restriction endonuclease</fullName>
    </submittedName>
</protein>
<evidence type="ECO:0000313" key="3">
    <source>
        <dbReference type="Proteomes" id="UP000317429"/>
    </source>
</evidence>
<dbReference type="InterPro" id="IPR052906">
    <property type="entry name" value="Type_IV_Methyl-Rstrct_Enzyme"/>
</dbReference>
<reference evidence="2 3" key="1">
    <citation type="submission" date="2019-02" db="EMBL/GenBank/DDBJ databases">
        <title>Deep-cultivation of Planctomycetes and their phenomic and genomic characterization uncovers novel biology.</title>
        <authorList>
            <person name="Wiegand S."/>
            <person name="Jogler M."/>
            <person name="Boedeker C."/>
            <person name="Pinto D."/>
            <person name="Vollmers J."/>
            <person name="Rivas-Marin E."/>
            <person name="Kohn T."/>
            <person name="Peeters S.H."/>
            <person name="Heuer A."/>
            <person name="Rast P."/>
            <person name="Oberbeckmann S."/>
            <person name="Bunk B."/>
            <person name="Jeske O."/>
            <person name="Meyerdierks A."/>
            <person name="Storesund J.E."/>
            <person name="Kallscheuer N."/>
            <person name="Luecker S."/>
            <person name="Lage O.M."/>
            <person name="Pohl T."/>
            <person name="Merkel B.J."/>
            <person name="Hornburger P."/>
            <person name="Mueller R.-W."/>
            <person name="Bruemmer F."/>
            <person name="Labrenz M."/>
            <person name="Spormann A.M."/>
            <person name="Op den Camp H."/>
            <person name="Overmann J."/>
            <person name="Amann R."/>
            <person name="Jetten M.S.M."/>
            <person name="Mascher T."/>
            <person name="Medema M.H."/>
            <person name="Devos D.P."/>
            <person name="Kaster A.-K."/>
            <person name="Ovreas L."/>
            <person name="Rohde M."/>
            <person name="Galperin M.Y."/>
            <person name="Jogler C."/>
        </authorList>
    </citation>
    <scope>NUCLEOTIDE SEQUENCE [LARGE SCALE GENOMIC DNA]</scope>
    <source>
        <strain evidence="2 3">Pla175</strain>
    </source>
</reference>
<dbReference type="GO" id="GO:0015666">
    <property type="term" value="F:restriction endodeoxyribonuclease activity"/>
    <property type="evidence" value="ECO:0007669"/>
    <property type="project" value="TreeGrafter"/>
</dbReference>
<dbReference type="InterPro" id="IPR011989">
    <property type="entry name" value="ARM-like"/>
</dbReference>
<dbReference type="PANTHER" id="PTHR30015">
    <property type="entry name" value="MRR RESTRICTION SYSTEM PROTEIN"/>
    <property type="match status" value="1"/>
</dbReference>
<dbReference type="SUPFAM" id="SSF52980">
    <property type="entry name" value="Restriction endonuclease-like"/>
    <property type="match status" value="1"/>
</dbReference>
<name>A0A518D8F7_9BACT</name>
<dbReference type="AlphaFoldDB" id="A0A518D8F7"/>
<dbReference type="SUPFAM" id="SSF48371">
    <property type="entry name" value="ARM repeat"/>
    <property type="match status" value="1"/>
</dbReference>